<reference evidence="3" key="2">
    <citation type="submission" date="2022-09" db="EMBL/GenBank/DDBJ databases">
        <title>Biosynthetic gene clusters of Dactylosporangioum fulvum.</title>
        <authorList>
            <person name="Caradec T."/>
        </authorList>
    </citation>
    <scope>NUCLEOTIDE SEQUENCE</scope>
    <source>
        <strain evidence="3">NRRL B-16292</strain>
    </source>
</reference>
<keyword evidence="4" id="KW-1185">Reference proteome</keyword>
<organism evidence="3 4">
    <name type="scientific">Dactylosporangium fulvum</name>
    <dbReference type="NCBI Taxonomy" id="53359"/>
    <lineage>
        <taxon>Bacteria</taxon>
        <taxon>Bacillati</taxon>
        <taxon>Actinomycetota</taxon>
        <taxon>Actinomycetes</taxon>
        <taxon>Micromonosporales</taxon>
        <taxon>Micromonosporaceae</taxon>
        <taxon>Dactylosporangium</taxon>
    </lineage>
</organism>
<evidence type="ECO:0000259" key="2">
    <source>
        <dbReference type="Pfam" id="PF01526"/>
    </source>
</evidence>
<name>A0ABY5VLQ9_9ACTN</name>
<dbReference type="EMBL" id="CP073720">
    <property type="protein sequence ID" value="UWP78497.1"/>
    <property type="molecule type" value="Genomic_DNA"/>
</dbReference>
<reference evidence="3" key="1">
    <citation type="submission" date="2021-04" db="EMBL/GenBank/DDBJ databases">
        <authorList>
            <person name="Hartkoorn R.C."/>
            <person name="Beaudoing E."/>
            <person name="Hot D."/>
        </authorList>
    </citation>
    <scope>NUCLEOTIDE SEQUENCE</scope>
    <source>
        <strain evidence="3">NRRL B-16292</strain>
    </source>
</reference>
<feature type="region of interest" description="Disordered" evidence="1">
    <location>
        <begin position="48"/>
        <end position="67"/>
    </location>
</feature>
<evidence type="ECO:0000313" key="4">
    <source>
        <dbReference type="Proteomes" id="UP001059617"/>
    </source>
</evidence>
<sequence>MTAHALNVGMSPVVDDEVPALTRDRLAHIDQHYLRLENYIAANAVLTGGGVPRDSVGRDDGSALGCR</sequence>
<feature type="domain" description="Tn3 transposase DDE" evidence="2">
    <location>
        <begin position="2"/>
        <end position="47"/>
    </location>
</feature>
<evidence type="ECO:0000313" key="3">
    <source>
        <dbReference type="EMBL" id="UWP78497.1"/>
    </source>
</evidence>
<dbReference type="RefSeq" id="WP_259855662.1">
    <property type="nucleotide sequence ID" value="NZ_CP073720.1"/>
</dbReference>
<evidence type="ECO:0000256" key="1">
    <source>
        <dbReference type="SAM" id="MobiDB-lite"/>
    </source>
</evidence>
<dbReference type="InterPro" id="IPR002513">
    <property type="entry name" value="Tn3_Tnp_DDE_dom"/>
</dbReference>
<dbReference type="Proteomes" id="UP001059617">
    <property type="component" value="Chromosome"/>
</dbReference>
<proteinExistence type="predicted"/>
<accession>A0ABY5VLQ9</accession>
<protein>
    <submittedName>
        <fullName evidence="3">Transposase</fullName>
    </submittedName>
</protein>
<dbReference type="Pfam" id="PF01526">
    <property type="entry name" value="DDE_Tnp_Tn3"/>
    <property type="match status" value="1"/>
</dbReference>
<gene>
    <name evidence="3" type="ORF">Dfulv_25270</name>
</gene>